<evidence type="ECO:0000313" key="1">
    <source>
        <dbReference type="EMBL" id="RIE05976.1"/>
    </source>
</evidence>
<reference evidence="1 2" key="1">
    <citation type="submission" date="2018-09" db="EMBL/GenBank/DDBJ databases">
        <title>Discovery and Ecogenomic Context for Candidatus Cryosericales, a Global Caldiserica Order Active in Thawing Permafrost.</title>
        <authorList>
            <person name="Martinez M.A."/>
            <person name="Woodcroft B.J."/>
            <person name="Ignacio Espinoza J.C."/>
            <person name="Zayed A."/>
            <person name="Singleton C.M."/>
            <person name="Boyd J."/>
            <person name="Li Y.-F."/>
            <person name="Purvine S."/>
            <person name="Maughan H."/>
            <person name="Hodgkins S.B."/>
            <person name="Anderson D."/>
            <person name="Sederholm M."/>
            <person name="Temperton B."/>
            <person name="Saleska S.R."/>
            <person name="Tyson G.W."/>
            <person name="Rich V.I."/>
        </authorList>
    </citation>
    <scope>NUCLEOTIDE SEQUENCE [LARGE SCALE GENOMIC DNA]</scope>
    <source>
        <strain evidence="1 2">SMC7</strain>
    </source>
</reference>
<dbReference type="AlphaFoldDB" id="A0A398CRE5"/>
<gene>
    <name evidence="1" type="ORF">SMC7_04980</name>
</gene>
<keyword evidence="2" id="KW-1185">Reference proteome</keyword>
<sequence length="157" mass="18004">MEDKVETALPLLTPAPHGVDTVYVGFHDRRSDSNYVLQVQLESVRLFQVTPDGKLAIALRIVRLPGPNILKTRIQFRIWRVLQEQGCGGILVEHDVLAFQQKKVEIVWATSQKIEDPSYHRTCEIPLNNDVPIKRILESLPRVPWTEELLPSRPIRP</sequence>
<dbReference type="Proteomes" id="UP000266328">
    <property type="component" value="Unassembled WGS sequence"/>
</dbReference>
<proteinExistence type="predicted"/>
<accession>A0A398CRE5</accession>
<protein>
    <submittedName>
        <fullName evidence="1">Uncharacterized protein</fullName>
    </submittedName>
</protein>
<dbReference type="EMBL" id="QXIS01000030">
    <property type="protein sequence ID" value="RIE05976.1"/>
    <property type="molecule type" value="Genomic_DNA"/>
</dbReference>
<organism evidence="1 2">
    <name type="scientific">Candidatus Cryosericum terrychapinii</name>
    <dbReference type="NCBI Taxonomy" id="2290919"/>
    <lineage>
        <taxon>Bacteria</taxon>
        <taxon>Pseudomonadati</taxon>
        <taxon>Caldisericota/Cryosericota group</taxon>
        <taxon>Candidatus Cryosericota</taxon>
        <taxon>Candidatus Cryosericia</taxon>
        <taxon>Candidatus Cryosericales</taxon>
        <taxon>Candidatus Cryosericaceae</taxon>
        <taxon>Candidatus Cryosericum</taxon>
    </lineage>
</organism>
<comment type="caution">
    <text evidence="1">The sequence shown here is derived from an EMBL/GenBank/DDBJ whole genome shotgun (WGS) entry which is preliminary data.</text>
</comment>
<evidence type="ECO:0000313" key="2">
    <source>
        <dbReference type="Proteomes" id="UP000266328"/>
    </source>
</evidence>
<name>A0A398CRE5_9BACT</name>